<dbReference type="NCBIfam" id="TIGR01549">
    <property type="entry name" value="HAD-SF-IA-v1"/>
    <property type="match status" value="1"/>
</dbReference>
<dbReference type="SFLD" id="SFLDG01129">
    <property type="entry name" value="C1.5:_HAD__Beta-PGM__Phosphata"/>
    <property type="match status" value="1"/>
</dbReference>
<dbReference type="PANTHER" id="PTHR43434">
    <property type="entry name" value="PHOSPHOGLYCOLATE PHOSPHATASE"/>
    <property type="match status" value="1"/>
</dbReference>
<gene>
    <name evidence="5" type="ORF">CG50_14775</name>
</gene>
<dbReference type="Gene3D" id="1.10.150.240">
    <property type="entry name" value="Putative phosphatase, domain 2"/>
    <property type="match status" value="1"/>
</dbReference>
<comment type="caution">
    <text evidence="5">The sequence shown here is derived from an EMBL/GenBank/DDBJ whole genome shotgun (WGS) entry which is preliminary data.</text>
</comment>
<dbReference type="SUPFAM" id="SSF56784">
    <property type="entry name" value="HAD-like"/>
    <property type="match status" value="1"/>
</dbReference>
<dbReference type="EMBL" id="JFZB01000007">
    <property type="protein sequence ID" value="KFI28152.1"/>
    <property type="molecule type" value="Genomic_DNA"/>
</dbReference>
<dbReference type="AlphaFoldDB" id="A0A086Y1K2"/>
<dbReference type="InterPro" id="IPR006439">
    <property type="entry name" value="HAD-SF_hydro_IA"/>
</dbReference>
<dbReference type="STRING" id="1105367.CG50_14775"/>
<dbReference type="Gene3D" id="3.40.50.1000">
    <property type="entry name" value="HAD superfamily/HAD-like"/>
    <property type="match status" value="1"/>
</dbReference>
<dbReference type="PANTHER" id="PTHR43434:SF1">
    <property type="entry name" value="PHOSPHOGLYCOLATE PHOSPHATASE"/>
    <property type="match status" value="1"/>
</dbReference>
<reference evidence="5 6" key="1">
    <citation type="submission" date="2014-03" db="EMBL/GenBank/DDBJ databases">
        <title>Genome of Paenirhodobacter enshiensis DW2-9.</title>
        <authorList>
            <person name="Wang D."/>
            <person name="Wang G."/>
        </authorList>
    </citation>
    <scope>NUCLEOTIDE SEQUENCE [LARGE SCALE GENOMIC DNA]</scope>
    <source>
        <strain evidence="5 6">DW2-9</strain>
    </source>
</reference>
<dbReference type="RefSeq" id="WP_036636202.1">
    <property type="nucleotide sequence ID" value="NZ_JFZB01000007.1"/>
</dbReference>
<name>A0A086Y1K2_9RHOB</name>
<dbReference type="InterPro" id="IPR036412">
    <property type="entry name" value="HAD-like_sf"/>
</dbReference>
<dbReference type="GO" id="GO:0005829">
    <property type="term" value="C:cytosol"/>
    <property type="evidence" value="ECO:0007669"/>
    <property type="project" value="TreeGrafter"/>
</dbReference>
<evidence type="ECO:0000256" key="4">
    <source>
        <dbReference type="ARBA" id="ARBA00013078"/>
    </source>
</evidence>
<accession>A0A086Y1K2</accession>
<evidence type="ECO:0000313" key="6">
    <source>
        <dbReference type="Proteomes" id="UP000028824"/>
    </source>
</evidence>
<dbReference type="InterPro" id="IPR050155">
    <property type="entry name" value="HAD-like_hydrolase_sf"/>
</dbReference>
<dbReference type="Pfam" id="PF00702">
    <property type="entry name" value="Hydrolase"/>
    <property type="match status" value="1"/>
</dbReference>
<protein>
    <recommendedName>
        <fullName evidence="4">phosphoglycolate phosphatase</fullName>
        <ecNumber evidence="4">3.1.3.18</ecNumber>
    </recommendedName>
</protein>
<dbReference type="InterPro" id="IPR023198">
    <property type="entry name" value="PGP-like_dom2"/>
</dbReference>
<comment type="pathway">
    <text evidence="2">Organic acid metabolism; glycolate biosynthesis; glycolate from 2-phosphoglycolate: step 1/1.</text>
</comment>
<proteinExistence type="inferred from homology"/>
<evidence type="ECO:0000256" key="2">
    <source>
        <dbReference type="ARBA" id="ARBA00004818"/>
    </source>
</evidence>
<dbReference type="eggNOG" id="COG0546">
    <property type="taxonomic scope" value="Bacteria"/>
</dbReference>
<keyword evidence="6" id="KW-1185">Reference proteome</keyword>
<evidence type="ECO:0000256" key="3">
    <source>
        <dbReference type="ARBA" id="ARBA00006171"/>
    </source>
</evidence>
<dbReference type="InterPro" id="IPR023214">
    <property type="entry name" value="HAD_sf"/>
</dbReference>
<comment type="catalytic activity">
    <reaction evidence="1">
        <text>2-phosphoglycolate + H2O = glycolate + phosphate</text>
        <dbReference type="Rhea" id="RHEA:14369"/>
        <dbReference type="ChEBI" id="CHEBI:15377"/>
        <dbReference type="ChEBI" id="CHEBI:29805"/>
        <dbReference type="ChEBI" id="CHEBI:43474"/>
        <dbReference type="ChEBI" id="CHEBI:58033"/>
        <dbReference type="EC" id="3.1.3.18"/>
    </reaction>
</comment>
<evidence type="ECO:0000313" key="5">
    <source>
        <dbReference type="EMBL" id="KFI28152.1"/>
    </source>
</evidence>
<evidence type="ECO:0000256" key="1">
    <source>
        <dbReference type="ARBA" id="ARBA00000830"/>
    </source>
</evidence>
<dbReference type="Proteomes" id="UP000028824">
    <property type="component" value="Unassembled WGS sequence"/>
</dbReference>
<dbReference type="GO" id="GO:0008967">
    <property type="term" value="F:phosphoglycolate phosphatase activity"/>
    <property type="evidence" value="ECO:0007669"/>
    <property type="project" value="UniProtKB-EC"/>
</dbReference>
<dbReference type="PRINTS" id="PR00413">
    <property type="entry name" value="HADHALOGNASE"/>
</dbReference>
<comment type="similarity">
    <text evidence="3">Belongs to the HAD-like hydrolase superfamily. CbbY/CbbZ/Gph/YieH family.</text>
</comment>
<organism evidence="5 6">
    <name type="scientific">Paenirhodobacter enshiensis</name>
    <dbReference type="NCBI Taxonomy" id="1105367"/>
    <lineage>
        <taxon>Bacteria</taxon>
        <taxon>Pseudomonadati</taxon>
        <taxon>Pseudomonadota</taxon>
        <taxon>Alphaproteobacteria</taxon>
        <taxon>Rhodobacterales</taxon>
        <taxon>Rhodobacter group</taxon>
        <taxon>Paenirhodobacter</taxon>
    </lineage>
</organism>
<dbReference type="EC" id="3.1.3.18" evidence="4"/>
<dbReference type="GO" id="GO:0006281">
    <property type="term" value="P:DNA repair"/>
    <property type="evidence" value="ECO:0007669"/>
    <property type="project" value="TreeGrafter"/>
</dbReference>
<dbReference type="SFLD" id="SFLDS00003">
    <property type="entry name" value="Haloacid_Dehalogenase"/>
    <property type="match status" value="1"/>
</dbReference>
<sequence>MTISALLFDKDGTLFDFSATWSNWAETVLDDLAGGDPALAARLAERLGFDRDARRYDWRSPVIAGTTREVAEAIAPELATRDIDALAARLDAQSARTPQVPAVALRPCLGALRGRGLKLGLVTNDSEASARVHLQGADVLDLFDYVAGYDSGYGAKPGPGQLREFLAREGLDPAQAAMVGDSPHDMAAARAAGTGAVAVLTGPNPRAVLEPVADAVLGSIGELGGWLDRQDATGGR</sequence>